<gene>
    <name evidence="4" type="ORF">AVDCRST_MAG02-1219</name>
</gene>
<evidence type="ECO:0000256" key="2">
    <source>
        <dbReference type="SAM" id="Phobius"/>
    </source>
</evidence>
<keyword evidence="2" id="KW-0472">Membrane</keyword>
<dbReference type="PANTHER" id="PTHR43037">
    <property type="entry name" value="UNNAMED PRODUCT-RELATED"/>
    <property type="match status" value="1"/>
</dbReference>
<dbReference type="SUPFAM" id="SSF53474">
    <property type="entry name" value="alpha/beta-Hydrolases"/>
    <property type="match status" value="1"/>
</dbReference>
<dbReference type="AlphaFoldDB" id="A0A6J4QSK9"/>
<dbReference type="InterPro" id="IPR050955">
    <property type="entry name" value="Plant_Biomass_Hydrol_Est"/>
</dbReference>
<dbReference type="Gene3D" id="3.40.50.1820">
    <property type="entry name" value="alpha/beta hydrolase"/>
    <property type="match status" value="1"/>
</dbReference>
<feature type="domain" description="Phospholipase/carboxylesterase/thioesterase" evidence="3">
    <location>
        <begin position="148"/>
        <end position="232"/>
    </location>
</feature>
<keyword evidence="1" id="KW-0732">Signal</keyword>
<dbReference type="EMBL" id="CADCVH010000039">
    <property type="protein sequence ID" value="CAA9453451.1"/>
    <property type="molecule type" value="Genomic_DNA"/>
</dbReference>
<dbReference type="InterPro" id="IPR029058">
    <property type="entry name" value="AB_hydrolase_fold"/>
</dbReference>
<dbReference type="PANTHER" id="PTHR43037:SF1">
    <property type="entry name" value="BLL1128 PROTEIN"/>
    <property type="match status" value="1"/>
</dbReference>
<keyword evidence="2" id="KW-0812">Transmembrane</keyword>
<feature type="transmembrane region" description="Helical" evidence="2">
    <location>
        <begin position="20"/>
        <end position="43"/>
    </location>
</feature>
<dbReference type="Pfam" id="PF02230">
    <property type="entry name" value="Abhydrolase_2"/>
    <property type="match status" value="1"/>
</dbReference>
<evidence type="ECO:0000259" key="3">
    <source>
        <dbReference type="Pfam" id="PF02230"/>
    </source>
</evidence>
<protein>
    <submittedName>
        <fullName evidence="4">Poly(3-hydroxyalkanoate) depolymerase</fullName>
    </submittedName>
</protein>
<organism evidence="4">
    <name type="scientific">uncultured Rubrobacteraceae bacterium</name>
    <dbReference type="NCBI Taxonomy" id="349277"/>
    <lineage>
        <taxon>Bacteria</taxon>
        <taxon>Bacillati</taxon>
        <taxon>Actinomycetota</taxon>
        <taxon>Rubrobacteria</taxon>
        <taxon>Rubrobacterales</taxon>
        <taxon>Rubrobacteraceae</taxon>
        <taxon>environmental samples</taxon>
    </lineage>
</organism>
<accession>A0A6J4QSK9</accession>
<evidence type="ECO:0000313" key="4">
    <source>
        <dbReference type="EMBL" id="CAA9453451.1"/>
    </source>
</evidence>
<evidence type="ECO:0000256" key="1">
    <source>
        <dbReference type="ARBA" id="ARBA00022729"/>
    </source>
</evidence>
<reference evidence="4" key="1">
    <citation type="submission" date="2020-02" db="EMBL/GenBank/DDBJ databases">
        <authorList>
            <person name="Meier V. D."/>
        </authorList>
    </citation>
    <scope>NUCLEOTIDE SEQUENCE</scope>
    <source>
        <strain evidence="4">AVDCRST_MAG02</strain>
    </source>
</reference>
<name>A0A6J4QSK9_9ACTN</name>
<sequence>MAAPKRIGAGARRGRSRRLWVVIGGAVGVLALAVFGLYLRFLYAPAPPDPPLDASVVDGRIAIDGRERTYTAVIPRDLPASAPLLFVFHGSNQDPRAIREASGYGFDALAVEEGFVVVYPEGYGGNWHDCRTAADYPARKENIDDNGLVRALIARFRDAHGIDASRVFAAGYSNGGQMVFRLASEMPDRFAGLAAIAATQPTPDNFACDASGHPVPMLLMNGTADPIVPYDGGVISLFGFRPRGTALSASETARHFARVNGITAPPTAGYPEHRASSGRTSVTVVRYAQEGKSPVVHYTVVGGGHVVPNPNHAAPRLLGRATRDVDAPVEIWEFFAKLPGRPSSETADAE</sequence>
<dbReference type="InterPro" id="IPR003140">
    <property type="entry name" value="PLipase/COase/thioEstase"/>
</dbReference>
<proteinExistence type="predicted"/>
<dbReference type="GO" id="GO:0016787">
    <property type="term" value="F:hydrolase activity"/>
    <property type="evidence" value="ECO:0007669"/>
    <property type="project" value="InterPro"/>
</dbReference>
<keyword evidence="2" id="KW-1133">Transmembrane helix</keyword>